<evidence type="ECO:0000313" key="1">
    <source>
        <dbReference type="EMBL" id="QQL44595.1"/>
    </source>
</evidence>
<sequence>MDTALYWSRWIVALPLGAIFLLCAIGNWQLLIGGMIRAIKTGKSLSGSMILPFIGPVLGIGFFLLIPVAPMNSLFWLAPIIEPTWMVGLYCLLTGPFAKRMKADRNN</sequence>
<accession>A0A6B3LEJ6</accession>
<dbReference type="EMBL" id="CP066776">
    <property type="protein sequence ID" value="QQL44595.1"/>
    <property type="molecule type" value="Genomic_DNA"/>
</dbReference>
<proteinExistence type="predicted"/>
<dbReference type="AlphaFoldDB" id="A0A6B3LEJ6"/>
<gene>
    <name evidence="1" type="ORF">G3M56_011990</name>
</gene>
<protein>
    <submittedName>
        <fullName evidence="1">Uncharacterized protein</fullName>
    </submittedName>
</protein>
<dbReference type="RefSeq" id="WP_164365761.1">
    <property type="nucleotide sequence ID" value="NZ_CP066776.1"/>
</dbReference>
<evidence type="ECO:0000313" key="2">
    <source>
        <dbReference type="Proteomes" id="UP000475117"/>
    </source>
</evidence>
<name>A0A6B3LEJ6_9BACT</name>
<keyword evidence="2" id="KW-1185">Reference proteome</keyword>
<dbReference type="Proteomes" id="UP000475117">
    <property type="component" value="Chromosome"/>
</dbReference>
<reference evidence="1 2" key="1">
    <citation type="submission" date="2020-12" db="EMBL/GenBank/DDBJ databases">
        <title>Sulforoseuscoccus oceanibium gen. nov., sp. nov., a representative of the phylum Verrucomicrobia with special cytoplasmic membrane, and proposal of Sulforoseuscoccusaceae fam. nov.</title>
        <authorList>
            <person name="Xi F."/>
        </authorList>
    </citation>
    <scope>NUCLEOTIDE SEQUENCE [LARGE SCALE GENOMIC DNA]</scope>
    <source>
        <strain evidence="1 2">T37</strain>
    </source>
</reference>
<dbReference type="KEGG" id="soa:G3M56_011990"/>
<organism evidence="1 2">
    <name type="scientific">Sulfuriroseicoccus oceanibius</name>
    <dbReference type="NCBI Taxonomy" id="2707525"/>
    <lineage>
        <taxon>Bacteria</taxon>
        <taxon>Pseudomonadati</taxon>
        <taxon>Verrucomicrobiota</taxon>
        <taxon>Verrucomicrobiia</taxon>
        <taxon>Verrucomicrobiales</taxon>
        <taxon>Verrucomicrobiaceae</taxon>
        <taxon>Sulfuriroseicoccus</taxon>
    </lineage>
</organism>